<dbReference type="EMBL" id="BLKM01003820">
    <property type="protein sequence ID" value="GFG29709.1"/>
    <property type="molecule type" value="Genomic_DNA"/>
</dbReference>
<evidence type="ECO:0000313" key="18">
    <source>
        <dbReference type="EMBL" id="GFG29709.1"/>
    </source>
</evidence>
<evidence type="ECO:0000256" key="7">
    <source>
        <dbReference type="ARBA" id="ARBA00022532"/>
    </source>
</evidence>
<evidence type="ECO:0000256" key="2">
    <source>
        <dbReference type="ARBA" id="ARBA00004173"/>
    </source>
</evidence>
<keyword evidence="10" id="KW-0809">Transit peptide</keyword>
<dbReference type="Gene3D" id="3.30.559.10">
    <property type="entry name" value="Chloramphenicol acetyltransferase-like domain"/>
    <property type="match status" value="1"/>
</dbReference>
<name>A0A6L2PB77_COPFO</name>
<dbReference type="GO" id="GO:0033512">
    <property type="term" value="P:L-lysine catabolic process to acetyl-CoA via saccharopine"/>
    <property type="evidence" value="ECO:0007669"/>
    <property type="project" value="UniProtKB-UniPathway"/>
</dbReference>
<dbReference type="OrthoDB" id="5391403at2759"/>
<comment type="subcellular location">
    <subcellularLocation>
        <location evidence="2">Mitochondrion</location>
    </subcellularLocation>
</comment>
<evidence type="ECO:0000256" key="12">
    <source>
        <dbReference type="ARBA" id="ARBA00023315"/>
    </source>
</evidence>
<proteinExistence type="inferred from homology"/>
<comment type="cofactor">
    <cofactor evidence="1">
        <name>(R)-lipoate</name>
        <dbReference type="ChEBI" id="CHEBI:83088"/>
    </cofactor>
</comment>
<dbReference type="Gene3D" id="2.40.50.100">
    <property type="match status" value="1"/>
</dbReference>
<keyword evidence="9" id="KW-0450">Lipoyl</keyword>
<dbReference type="InterPro" id="IPR023213">
    <property type="entry name" value="CAT-like_dom_sf"/>
</dbReference>
<feature type="region of interest" description="Disordered" evidence="16">
    <location>
        <begin position="130"/>
        <end position="193"/>
    </location>
</feature>
<dbReference type="PANTHER" id="PTHR43416">
    <property type="entry name" value="DIHYDROLIPOYLLYSINE-RESIDUE SUCCINYLTRANSFERASE COMPONENT OF 2-OXOGLUTARATE DEHYDROGENASE COMPLEX, MITOCHONDRIAL-RELATED"/>
    <property type="match status" value="1"/>
</dbReference>
<dbReference type="InterPro" id="IPR006255">
    <property type="entry name" value="SucB"/>
</dbReference>
<evidence type="ECO:0000313" key="19">
    <source>
        <dbReference type="Proteomes" id="UP000502823"/>
    </source>
</evidence>
<evidence type="ECO:0000256" key="16">
    <source>
        <dbReference type="SAM" id="MobiDB-lite"/>
    </source>
</evidence>
<dbReference type="Proteomes" id="UP000502823">
    <property type="component" value="Unassembled WGS sequence"/>
</dbReference>
<dbReference type="InterPro" id="IPR050537">
    <property type="entry name" value="2-oxoacid_dehydrogenase"/>
</dbReference>
<evidence type="ECO:0000256" key="8">
    <source>
        <dbReference type="ARBA" id="ARBA00022679"/>
    </source>
</evidence>
<keyword evidence="8" id="KW-0808">Transferase</keyword>
<dbReference type="CDD" id="cd06849">
    <property type="entry name" value="lipoyl_domain"/>
    <property type="match status" value="1"/>
</dbReference>
<accession>A0A6L2PB77</accession>
<dbReference type="NCBIfam" id="TIGR01347">
    <property type="entry name" value="sucB"/>
    <property type="match status" value="1"/>
</dbReference>
<dbReference type="GO" id="GO:0006099">
    <property type="term" value="P:tricarboxylic acid cycle"/>
    <property type="evidence" value="ECO:0007669"/>
    <property type="project" value="UniProtKB-KW"/>
</dbReference>
<dbReference type="SUPFAM" id="SSF52777">
    <property type="entry name" value="CoA-dependent acyltransferases"/>
    <property type="match status" value="1"/>
</dbReference>
<evidence type="ECO:0000256" key="3">
    <source>
        <dbReference type="ARBA" id="ARBA00005145"/>
    </source>
</evidence>
<dbReference type="UniPathway" id="UPA00868">
    <property type="reaction ID" value="UER00840"/>
</dbReference>
<dbReference type="FunCoup" id="A0A6L2PB77">
    <property type="interactions" value="1620"/>
</dbReference>
<evidence type="ECO:0000256" key="10">
    <source>
        <dbReference type="ARBA" id="ARBA00022946"/>
    </source>
</evidence>
<evidence type="ECO:0000256" key="14">
    <source>
        <dbReference type="ARBA" id="ARBA00032406"/>
    </source>
</evidence>
<dbReference type="PANTHER" id="PTHR43416:SF5">
    <property type="entry name" value="DIHYDROLIPOYLLYSINE-RESIDUE SUCCINYLTRANSFERASE COMPONENT OF 2-OXOGLUTARATE DEHYDROGENASE COMPLEX, MITOCHONDRIAL"/>
    <property type="match status" value="1"/>
</dbReference>
<evidence type="ECO:0000256" key="6">
    <source>
        <dbReference type="ARBA" id="ARBA00020294"/>
    </source>
</evidence>
<evidence type="ECO:0000256" key="1">
    <source>
        <dbReference type="ARBA" id="ARBA00001938"/>
    </source>
</evidence>
<dbReference type="EC" id="2.3.1.61" evidence="5"/>
<dbReference type="Pfam" id="PF00364">
    <property type="entry name" value="Biotin_lipoyl"/>
    <property type="match status" value="1"/>
</dbReference>
<evidence type="ECO:0000256" key="15">
    <source>
        <dbReference type="ARBA" id="ARBA00046046"/>
    </source>
</evidence>
<comment type="similarity">
    <text evidence="4">Belongs to the 2-oxoacid dehydrogenase family.</text>
</comment>
<sequence length="457" mass="49291">VLTSFLSGRACGKWIRHVSVQRSKQGGQRTKYHQQSYPEIRHFQSSALLCDEIKIVTVPPFAESVSEGDVRWEKAVGDTVAEDEVVLEIETDKTSVPVPSPGAGVIEERFVEDGATVKAGEKLFKLKLTAGGGAPAPAKKKEAVAAEPSPPPPPPPPPAAGEGPPPPPPTAPFAPPPPPPPRPPPPPPQAPLSSIPVAAIRHAQAIEAATVKLPPADPTTEITGTRSEQRVKMNRMRQRIAQRLKEAQNTNAMLTTFNEIDMSNIMEFRKAHLEAFQKKYNIKFGFMSAFVKAAAYALQDQPVVNAVIDGNEIIYRDYVDISVAVATPKGLVVPVVRNVESMNYAEIELAIAALGEKARKGTLAVEDMDGGTFTISNGGVFGSLMGTPIINPPQSAILGMHAIFDRPVAMKGQVVIRPMMYVALTYDHRLVDGREAVLFLRKIKSAVEDPRTILLGV</sequence>
<dbReference type="InParanoid" id="A0A6L2PB77"/>
<dbReference type="FunFam" id="3.30.559.10:FF:000006">
    <property type="entry name" value="Dihydrolipoyllysine-residue succinyltransferase component of 2-oxoglutarate dehydrogenase complex, mitochondrial"/>
    <property type="match status" value="1"/>
</dbReference>
<keyword evidence="19" id="KW-1185">Reference proteome</keyword>
<evidence type="ECO:0000256" key="9">
    <source>
        <dbReference type="ARBA" id="ARBA00022823"/>
    </source>
</evidence>
<feature type="compositionally biased region" description="Pro residues" evidence="16">
    <location>
        <begin position="148"/>
        <end position="190"/>
    </location>
</feature>
<dbReference type="InterPro" id="IPR000089">
    <property type="entry name" value="Biotin_lipoyl"/>
</dbReference>
<feature type="region of interest" description="Disordered" evidence="16">
    <location>
        <begin position="208"/>
        <end position="229"/>
    </location>
</feature>
<dbReference type="GO" id="GO:0004149">
    <property type="term" value="F:dihydrolipoyllysine-residue succinyltransferase activity"/>
    <property type="evidence" value="ECO:0007669"/>
    <property type="project" value="UniProtKB-EC"/>
</dbReference>
<evidence type="ECO:0000256" key="13">
    <source>
        <dbReference type="ARBA" id="ARBA00031331"/>
    </source>
</evidence>
<keyword evidence="11" id="KW-0496">Mitochondrion</keyword>
<dbReference type="PROSITE" id="PS00189">
    <property type="entry name" value="LIPOYL"/>
    <property type="match status" value="1"/>
</dbReference>
<comment type="caution">
    <text evidence="18">The sequence shown here is derived from an EMBL/GenBank/DDBJ whole genome shotgun (WGS) entry which is preliminary data.</text>
</comment>
<organism evidence="18 19">
    <name type="scientific">Coptotermes formosanus</name>
    <name type="common">Formosan subterranean termite</name>
    <dbReference type="NCBI Taxonomy" id="36987"/>
    <lineage>
        <taxon>Eukaryota</taxon>
        <taxon>Metazoa</taxon>
        <taxon>Ecdysozoa</taxon>
        <taxon>Arthropoda</taxon>
        <taxon>Hexapoda</taxon>
        <taxon>Insecta</taxon>
        <taxon>Pterygota</taxon>
        <taxon>Neoptera</taxon>
        <taxon>Polyneoptera</taxon>
        <taxon>Dictyoptera</taxon>
        <taxon>Blattodea</taxon>
        <taxon>Blattoidea</taxon>
        <taxon>Termitoidae</taxon>
        <taxon>Rhinotermitidae</taxon>
        <taxon>Coptotermes</taxon>
    </lineage>
</organism>
<feature type="domain" description="Lipoyl-binding" evidence="17">
    <location>
        <begin position="53"/>
        <end position="127"/>
    </location>
</feature>
<dbReference type="AlphaFoldDB" id="A0A6L2PB77"/>
<dbReference type="SUPFAM" id="SSF51230">
    <property type="entry name" value="Single hybrid motif"/>
    <property type="match status" value="1"/>
</dbReference>
<comment type="pathway">
    <text evidence="3">Amino-acid degradation; L-lysine degradation via saccharopine pathway; glutaryl-CoA from L-lysine: step 6/6.</text>
</comment>
<protein>
    <recommendedName>
        <fullName evidence="6">Dihydrolipoyllysine-residue succinyltransferase component of 2-oxoglutarate dehydrogenase complex, mitochondrial</fullName>
        <ecNumber evidence="5">2.3.1.61</ecNumber>
    </recommendedName>
    <alternativeName>
        <fullName evidence="14">2-oxoglutarate dehydrogenase complex component E2</fullName>
    </alternativeName>
    <alternativeName>
        <fullName evidence="13">E2K</fullName>
    </alternativeName>
</protein>
<evidence type="ECO:0000256" key="5">
    <source>
        <dbReference type="ARBA" id="ARBA00012945"/>
    </source>
</evidence>
<dbReference type="InterPro" id="IPR001078">
    <property type="entry name" value="2-oxoacid_DH_actylTfrase"/>
</dbReference>
<evidence type="ECO:0000256" key="11">
    <source>
        <dbReference type="ARBA" id="ARBA00023128"/>
    </source>
</evidence>
<dbReference type="GO" id="GO:0005739">
    <property type="term" value="C:mitochondrion"/>
    <property type="evidence" value="ECO:0007669"/>
    <property type="project" value="UniProtKB-SubCell"/>
</dbReference>
<dbReference type="InterPro" id="IPR011053">
    <property type="entry name" value="Single_hybrid_motif"/>
</dbReference>
<keyword evidence="7" id="KW-0816">Tricarboxylic acid cycle</keyword>
<dbReference type="PROSITE" id="PS50968">
    <property type="entry name" value="BIOTINYL_LIPOYL"/>
    <property type="match status" value="1"/>
</dbReference>
<dbReference type="GO" id="GO:0045252">
    <property type="term" value="C:oxoglutarate dehydrogenase complex"/>
    <property type="evidence" value="ECO:0007669"/>
    <property type="project" value="InterPro"/>
</dbReference>
<keyword evidence="12" id="KW-0012">Acyltransferase</keyword>
<gene>
    <name evidence="18" type="ORF">Cfor_03301</name>
</gene>
<evidence type="ECO:0000256" key="4">
    <source>
        <dbReference type="ARBA" id="ARBA00007317"/>
    </source>
</evidence>
<dbReference type="Pfam" id="PF00198">
    <property type="entry name" value="2-oxoacid_dh"/>
    <property type="match status" value="1"/>
</dbReference>
<evidence type="ECO:0000259" key="17">
    <source>
        <dbReference type="PROSITE" id="PS50968"/>
    </source>
</evidence>
<feature type="non-terminal residue" evidence="18">
    <location>
        <position position="1"/>
    </location>
</feature>
<comment type="function">
    <text evidence="15">Dihydrolipoamide succinyltransferase (E2) component of the 2-oxoglutarate dehydrogenase complex. The 2-oxoglutarate dehydrogenase complex catalyzes the overall conversion of 2-oxoglutarate to succinyl-CoA and CO(2). The 2-oxoglutarate dehydrogenase complex is mainly active in the mitochondrion. A fraction of the 2-oxoglutarate dehydrogenase complex also localizes in the nucleus and is required for lysine succinylation of histones: associates with KAT2A on chromatin and provides succinyl-CoA to histone succinyltransferase KAT2A.</text>
</comment>
<dbReference type="InterPro" id="IPR003016">
    <property type="entry name" value="2-oxoA_DH_lipoyl-BS"/>
</dbReference>
<reference evidence="19" key="1">
    <citation type="submission" date="2020-01" db="EMBL/GenBank/DDBJ databases">
        <title>Draft genome sequence of the Termite Coptotermes fromosanus.</title>
        <authorList>
            <person name="Itakura S."/>
            <person name="Yosikawa Y."/>
            <person name="Umezawa K."/>
        </authorList>
    </citation>
    <scope>NUCLEOTIDE SEQUENCE [LARGE SCALE GENOMIC DNA]</scope>
</reference>